<dbReference type="GO" id="GO:0005524">
    <property type="term" value="F:ATP binding"/>
    <property type="evidence" value="ECO:0007669"/>
    <property type="project" value="UniProtKB-UniRule"/>
</dbReference>
<dbReference type="Proteomes" id="UP000182715">
    <property type="component" value="Unassembled WGS sequence"/>
</dbReference>
<feature type="binding site" evidence="14">
    <location>
        <position position="931"/>
    </location>
    <ligand>
        <name>Zn(2+)</name>
        <dbReference type="ChEBI" id="CHEBI:29105"/>
    </ligand>
</feature>
<keyword evidence="9 14" id="KW-0067">ATP-binding</keyword>
<sequence length="968" mass="108805">MGYNQSFNFSDGIGVSRCEILFEAQCRLKPKYRNNRDQKMTDYSKTVNLLESPFPMRGNLAKREPAWLKSWYEQKRYQKLREIAKGRPKFILHDGPPYANGDIHIGHAVNKILKDIIIRSKTQAGFDAPYVPGWDCHGLPIEVMVEKLHGKDMPKARFRELCREYAAEQVARQKKDFIRLGVLGDWDRPYLTMDFKTEADTVRMLGEIYKSGYLYRGAKPVQFCLDCGSSLAEAEVEYKDKVSPAIDVGYPFKDTAALAAAFGLAGIEGKAFAVIWTTTPWTLPASQAVSAGADVVYQLIDTPKGKLVLAKDLAEDTLKRYGFSDGIAILAETTGDKLENLHMNHPFLERDIPMLNGEHVTTDAGTGLVHTAPAHGLEDYAVCNKYGIELYNPVNAEGRYIGETPRVAGMRVWEANPVILQWLEETGNLLASSKIEHSYAHCWRHKTPLIYRATGQWFVGMDKAGADGKTLRDKAIKAVDDTEFFPSWGRARLEAMIEGRPDWVVSRQRYWGTPMTFFVHKETGELHPNSAELLEKVALKIEEKGIEAWFSLDKSELLSAEDCENYDKLSDTMDVWFDSGSTHYSVVKQREELEWPADLYLEGSDQHRGWFQSSMLTGCASSMGRAPYKQLLTHGFVVDGEGKKMSKSIGNVVAPQEVYNEFGADILRLWAASTDYSGELAISKEILKRVTESYRRIRNTLSFLFANLSDFNPIEDAVQQADMVEIDRYAVVLARQLQERLAGDYYPRYAFHFAVKDIVSFCSEDLGAFYLDILKDRLYTTKADSHARRSAQTALYHITRSLVLLIAPILCFTGEEAWDIIGGGEEDSVLFHTWHEFPTINEKTEAELVKKWTAIREAREAVTAAIEPLRADKTVGSSLQAEAEITAPEEMAGYLNALGEELRFALLVSKAEVKVGSELAVAAKASDGEKCERCWHYTRDVGAVAGYETVCKRCAENVGGEGETRHYA</sequence>
<dbReference type="NCBIfam" id="TIGR00392">
    <property type="entry name" value="ileS"/>
    <property type="match status" value="1"/>
</dbReference>
<evidence type="ECO:0000256" key="8">
    <source>
        <dbReference type="ARBA" id="ARBA00022833"/>
    </source>
</evidence>
<feature type="binding site" evidence="14">
    <location>
        <position position="934"/>
    </location>
    <ligand>
        <name>Zn(2+)</name>
        <dbReference type="ChEBI" id="CHEBI:29105"/>
    </ligand>
</feature>
<comment type="function">
    <text evidence="12 14">Catalyzes the attachment of isoleucine to tRNA(Ile). As IleRS can inadvertently accommodate and process structurally similar amino acids such as valine, to avoid such errors it has two additional distinct tRNA(Ile)-dependent editing activities. One activity is designated as 'pretransfer' editing and involves the hydrolysis of activated Val-AMP. The other activity is designated 'posttransfer' editing and involves deacylation of mischarged Val-tRNA(Ile).</text>
</comment>
<dbReference type="InterPro" id="IPR014729">
    <property type="entry name" value="Rossmann-like_a/b/a_fold"/>
</dbReference>
<dbReference type="GO" id="GO:0004822">
    <property type="term" value="F:isoleucine-tRNA ligase activity"/>
    <property type="evidence" value="ECO:0007669"/>
    <property type="project" value="UniProtKB-UniRule"/>
</dbReference>
<gene>
    <name evidence="14" type="primary">ileS</name>
</gene>
<feature type="binding site" evidence="14">
    <location>
        <position position="954"/>
    </location>
    <ligand>
        <name>Zn(2+)</name>
        <dbReference type="ChEBI" id="CHEBI:29105"/>
    </ligand>
</feature>
<dbReference type="EC" id="6.1.1.5" evidence="14"/>
<evidence type="ECO:0000256" key="4">
    <source>
        <dbReference type="ARBA" id="ARBA00022490"/>
    </source>
</evidence>
<dbReference type="GO" id="GO:0005829">
    <property type="term" value="C:cytosol"/>
    <property type="evidence" value="ECO:0007669"/>
    <property type="project" value="TreeGrafter"/>
</dbReference>
<keyword evidence="5 14" id="KW-0436">Ligase</keyword>
<keyword evidence="4 14" id="KW-0963">Cytoplasm</keyword>
<comment type="domain">
    <text evidence="14">IleRS has two distinct active sites: one for aminoacylation and one for editing. The misactivated valine is translocated from the active site to the editing site, which sterically excludes the correctly activated isoleucine. The single editing site contains two valyl binding pockets, one specific for each substrate (Val-AMP or Val-tRNA(Ile)).</text>
</comment>
<dbReference type="GO" id="GO:0002161">
    <property type="term" value="F:aminoacyl-tRNA deacylase activity"/>
    <property type="evidence" value="ECO:0007669"/>
    <property type="project" value="InterPro"/>
</dbReference>
<dbReference type="Gene3D" id="3.90.740.10">
    <property type="entry name" value="Valyl/Leucyl/Isoleucyl-tRNA synthetase, editing domain"/>
    <property type="match status" value="1"/>
</dbReference>
<evidence type="ECO:0000313" key="19">
    <source>
        <dbReference type="Proteomes" id="UP000182715"/>
    </source>
</evidence>
<dbReference type="PANTHER" id="PTHR42765:SF1">
    <property type="entry name" value="ISOLEUCINE--TRNA LIGASE, MITOCHONDRIAL"/>
    <property type="match status" value="1"/>
</dbReference>
<evidence type="ECO:0000259" key="15">
    <source>
        <dbReference type="Pfam" id="PF00133"/>
    </source>
</evidence>
<evidence type="ECO:0000256" key="7">
    <source>
        <dbReference type="ARBA" id="ARBA00022741"/>
    </source>
</evidence>
<evidence type="ECO:0000256" key="14">
    <source>
        <dbReference type="HAMAP-Rule" id="MF_02002"/>
    </source>
</evidence>
<dbReference type="FunFam" id="3.90.740.10:FF:000022">
    <property type="entry name" value="Isoleucine--tRNA ligase"/>
    <property type="match status" value="1"/>
</dbReference>
<dbReference type="InterPro" id="IPR010663">
    <property type="entry name" value="Znf_FPG/IleRS"/>
</dbReference>
<evidence type="ECO:0000313" key="18">
    <source>
        <dbReference type="EMBL" id="CRY99704.1"/>
    </source>
</evidence>
<evidence type="ECO:0000259" key="17">
    <source>
        <dbReference type="Pfam" id="PF08264"/>
    </source>
</evidence>
<dbReference type="EMBL" id="CVTF01000081">
    <property type="protein sequence ID" value="CRY99704.1"/>
    <property type="molecule type" value="Genomic_DNA"/>
</dbReference>
<dbReference type="PRINTS" id="PR00984">
    <property type="entry name" value="TRNASYNTHILE"/>
</dbReference>
<evidence type="ECO:0000256" key="9">
    <source>
        <dbReference type="ARBA" id="ARBA00022840"/>
    </source>
</evidence>
<evidence type="ECO:0000256" key="5">
    <source>
        <dbReference type="ARBA" id="ARBA00022598"/>
    </source>
</evidence>
<comment type="similarity">
    <text evidence="2 14">Belongs to the class-I aminoacyl-tRNA synthetase family. IleS type 1 subfamily.</text>
</comment>
<keyword evidence="6 14" id="KW-0479">Metal-binding</keyword>
<dbReference type="SUPFAM" id="SSF50677">
    <property type="entry name" value="ValRS/IleRS/LeuRS editing domain"/>
    <property type="match status" value="1"/>
</dbReference>
<dbReference type="Pfam" id="PF08264">
    <property type="entry name" value="Anticodon_1"/>
    <property type="match status" value="1"/>
</dbReference>
<evidence type="ECO:0000256" key="1">
    <source>
        <dbReference type="ARBA" id="ARBA00004496"/>
    </source>
</evidence>
<feature type="domain" description="Aminoacyl-tRNA synthetase class Ia" evidence="15">
    <location>
        <begin position="67"/>
        <end position="682"/>
    </location>
</feature>
<dbReference type="InterPro" id="IPR001412">
    <property type="entry name" value="aa-tRNA-synth_I_CS"/>
</dbReference>
<dbReference type="InterPro" id="IPR033708">
    <property type="entry name" value="Anticodon_Ile_BEm"/>
</dbReference>
<dbReference type="InterPro" id="IPR023585">
    <property type="entry name" value="Ile-tRNA-ligase_type1"/>
</dbReference>
<feature type="domain" description="Methionyl/Valyl/Leucyl/Isoleucyl-tRNA synthetase anticodon-binding" evidence="17">
    <location>
        <begin position="744"/>
        <end position="884"/>
    </location>
</feature>
<accession>A0A0H5QCL3</accession>
<dbReference type="SUPFAM" id="SSF52374">
    <property type="entry name" value="Nucleotidylyl transferase"/>
    <property type="match status" value="1"/>
</dbReference>
<keyword evidence="7 14" id="KW-0547">Nucleotide-binding</keyword>
<dbReference type="Gene3D" id="1.10.730.20">
    <property type="match status" value="1"/>
</dbReference>
<dbReference type="SUPFAM" id="SSF47323">
    <property type="entry name" value="Anticodon-binding domain of a subclass of class I aminoacyl-tRNA synthetases"/>
    <property type="match status" value="1"/>
</dbReference>
<proteinExistence type="inferred from homology"/>
<dbReference type="InterPro" id="IPR009080">
    <property type="entry name" value="tRNAsynth_Ia_anticodon-bd"/>
</dbReference>
<dbReference type="InterPro" id="IPR009008">
    <property type="entry name" value="Val/Leu/Ile-tRNA-synth_edit"/>
</dbReference>
<evidence type="ECO:0000256" key="3">
    <source>
        <dbReference type="ARBA" id="ARBA00011245"/>
    </source>
</evidence>
<evidence type="ECO:0000259" key="16">
    <source>
        <dbReference type="Pfam" id="PF06827"/>
    </source>
</evidence>
<dbReference type="InterPro" id="IPR013155">
    <property type="entry name" value="M/V/L/I-tRNA-synth_anticd-bd"/>
</dbReference>
<evidence type="ECO:0000256" key="12">
    <source>
        <dbReference type="ARBA" id="ARBA00025217"/>
    </source>
</evidence>
<dbReference type="Pfam" id="PF06827">
    <property type="entry name" value="zf-FPG_IleRS"/>
    <property type="match status" value="1"/>
</dbReference>
<keyword evidence="8 14" id="KW-0862">Zinc</keyword>
<feature type="domain" description="Zinc finger FPG/IleRS-type" evidence="16">
    <location>
        <begin position="928"/>
        <end position="956"/>
    </location>
</feature>
<dbReference type="PROSITE" id="PS00178">
    <property type="entry name" value="AA_TRNA_LIGASE_I"/>
    <property type="match status" value="1"/>
</dbReference>
<dbReference type="FunFam" id="3.40.50.620:FF:000042">
    <property type="entry name" value="Isoleucine--tRNA ligase"/>
    <property type="match status" value="1"/>
</dbReference>
<evidence type="ECO:0000256" key="6">
    <source>
        <dbReference type="ARBA" id="ARBA00022723"/>
    </source>
</evidence>
<evidence type="ECO:0000256" key="2">
    <source>
        <dbReference type="ARBA" id="ARBA00006887"/>
    </source>
</evidence>
<comment type="cofactor">
    <cofactor evidence="14">
        <name>Zn(2+)</name>
        <dbReference type="ChEBI" id="CHEBI:29105"/>
    </cofactor>
    <text evidence="14">Binds 1 zinc ion per subunit.</text>
</comment>
<dbReference type="InterPro" id="IPR050081">
    <property type="entry name" value="Ile-tRNA_ligase"/>
</dbReference>
<feature type="binding site" evidence="14">
    <location>
        <position position="647"/>
    </location>
    <ligand>
        <name>ATP</name>
        <dbReference type="ChEBI" id="CHEBI:30616"/>
    </ligand>
</feature>
<organism evidence="18 19">
    <name type="scientific">Neisseria meningitidis serogroup B</name>
    <dbReference type="NCBI Taxonomy" id="491"/>
    <lineage>
        <taxon>Bacteria</taxon>
        <taxon>Pseudomonadati</taxon>
        <taxon>Pseudomonadota</taxon>
        <taxon>Betaproteobacteria</taxon>
        <taxon>Neisseriales</taxon>
        <taxon>Neisseriaceae</taxon>
        <taxon>Neisseria</taxon>
    </lineage>
</organism>
<evidence type="ECO:0000256" key="11">
    <source>
        <dbReference type="ARBA" id="ARBA00023146"/>
    </source>
</evidence>
<name>A0A0H5QCL3_NEIMI</name>
<reference evidence="18 19" key="1">
    <citation type="submission" date="2014-11" db="EMBL/GenBank/DDBJ databases">
        <authorList>
            <person name="Diene M.Seydina."/>
        </authorList>
    </citation>
    <scope>NUCLEOTIDE SEQUENCE [LARGE SCALE GENOMIC DNA]</scope>
    <source>
        <strain evidence="18 19">Neisseria meningitidis CHUV</strain>
    </source>
</reference>
<dbReference type="InterPro" id="IPR002301">
    <property type="entry name" value="Ile-tRNA-ligase"/>
</dbReference>
<evidence type="ECO:0000256" key="10">
    <source>
        <dbReference type="ARBA" id="ARBA00022917"/>
    </source>
</evidence>
<feature type="binding site" evidence="14">
    <location>
        <position position="951"/>
    </location>
    <ligand>
        <name>Zn(2+)</name>
        <dbReference type="ChEBI" id="CHEBI:29105"/>
    </ligand>
</feature>
<dbReference type="FunFam" id="3.40.50.620:FF:000048">
    <property type="entry name" value="Isoleucine--tRNA ligase"/>
    <property type="match status" value="1"/>
</dbReference>
<dbReference type="GO" id="GO:0008270">
    <property type="term" value="F:zinc ion binding"/>
    <property type="evidence" value="ECO:0007669"/>
    <property type="project" value="UniProtKB-UniRule"/>
</dbReference>
<comment type="subcellular location">
    <subcellularLocation>
        <location evidence="1 14">Cytoplasm</location>
    </subcellularLocation>
</comment>
<dbReference type="HAMAP" id="MF_02002">
    <property type="entry name" value="Ile_tRNA_synth_type1"/>
    <property type="match status" value="1"/>
</dbReference>
<comment type="subunit">
    <text evidence="3 14">Monomer.</text>
</comment>
<dbReference type="CDD" id="cd07960">
    <property type="entry name" value="Anticodon_Ia_Ile_BEm"/>
    <property type="match status" value="1"/>
</dbReference>
<keyword evidence="11 14" id="KW-0030">Aminoacyl-tRNA synthetase</keyword>
<dbReference type="GO" id="GO:0000049">
    <property type="term" value="F:tRNA binding"/>
    <property type="evidence" value="ECO:0007669"/>
    <property type="project" value="InterPro"/>
</dbReference>
<feature type="binding site" evidence="14">
    <location>
        <position position="602"/>
    </location>
    <ligand>
        <name>L-isoleucyl-5'-AMP</name>
        <dbReference type="ChEBI" id="CHEBI:178002"/>
    </ligand>
</feature>
<dbReference type="Gene3D" id="3.40.50.620">
    <property type="entry name" value="HUPs"/>
    <property type="match status" value="2"/>
</dbReference>
<evidence type="ECO:0000256" key="13">
    <source>
        <dbReference type="ARBA" id="ARBA00048359"/>
    </source>
</evidence>
<dbReference type="Pfam" id="PF00133">
    <property type="entry name" value="tRNA-synt_1"/>
    <property type="match status" value="1"/>
</dbReference>
<protein>
    <recommendedName>
        <fullName evidence="14">Isoleucine--tRNA ligase</fullName>
        <ecNumber evidence="14">6.1.1.5</ecNumber>
    </recommendedName>
    <alternativeName>
        <fullName evidence="14">Isoleucyl-tRNA synthetase</fullName>
        <shortName evidence="14">IleRS</shortName>
    </alternativeName>
</protein>
<keyword evidence="10 14" id="KW-0648">Protein biosynthesis</keyword>
<dbReference type="PANTHER" id="PTHR42765">
    <property type="entry name" value="SOLEUCYL-TRNA SYNTHETASE"/>
    <property type="match status" value="1"/>
</dbReference>
<dbReference type="AlphaFoldDB" id="A0A0H5QCL3"/>
<dbReference type="GO" id="GO:0006428">
    <property type="term" value="P:isoleucyl-tRNA aminoacylation"/>
    <property type="evidence" value="ECO:0007669"/>
    <property type="project" value="UniProtKB-UniRule"/>
</dbReference>
<dbReference type="InterPro" id="IPR002300">
    <property type="entry name" value="aa-tRNA-synth_Ia"/>
</dbReference>
<feature type="short sequence motif" description="'KMSKS' region" evidence="14">
    <location>
        <begin position="644"/>
        <end position="648"/>
    </location>
</feature>
<feature type="short sequence motif" description="'HIGH' region" evidence="14">
    <location>
        <begin position="97"/>
        <end position="107"/>
    </location>
</feature>
<comment type="catalytic activity">
    <reaction evidence="13 14">
        <text>tRNA(Ile) + L-isoleucine + ATP = L-isoleucyl-tRNA(Ile) + AMP + diphosphate</text>
        <dbReference type="Rhea" id="RHEA:11060"/>
        <dbReference type="Rhea" id="RHEA-COMP:9666"/>
        <dbReference type="Rhea" id="RHEA-COMP:9695"/>
        <dbReference type="ChEBI" id="CHEBI:30616"/>
        <dbReference type="ChEBI" id="CHEBI:33019"/>
        <dbReference type="ChEBI" id="CHEBI:58045"/>
        <dbReference type="ChEBI" id="CHEBI:78442"/>
        <dbReference type="ChEBI" id="CHEBI:78528"/>
        <dbReference type="ChEBI" id="CHEBI:456215"/>
        <dbReference type="EC" id="6.1.1.5"/>
    </reaction>
</comment>